<name>C7MFT9_BRAFD</name>
<dbReference type="CDD" id="cd01095">
    <property type="entry name" value="Nitrilotriacetate_monoxgenase"/>
    <property type="match status" value="1"/>
</dbReference>
<dbReference type="AlphaFoldDB" id="C7MFT9"/>
<evidence type="ECO:0000313" key="8">
    <source>
        <dbReference type="EMBL" id="ACU84057.1"/>
    </source>
</evidence>
<dbReference type="EMBL" id="CP001643">
    <property type="protein sequence ID" value="ACU84057.1"/>
    <property type="molecule type" value="Genomic_DNA"/>
</dbReference>
<dbReference type="GO" id="GO:0004497">
    <property type="term" value="F:monooxygenase activity"/>
    <property type="evidence" value="ECO:0007669"/>
    <property type="project" value="UniProtKB-KW"/>
</dbReference>
<dbReference type="NCBIfam" id="TIGR03860">
    <property type="entry name" value="FMN_nitrolo"/>
    <property type="match status" value="1"/>
</dbReference>
<dbReference type="Gene3D" id="3.20.20.30">
    <property type="entry name" value="Luciferase-like domain"/>
    <property type="match status" value="1"/>
</dbReference>
<sequence length="447" mass="48325">MSTAPRRQVRLNLFAHACGHHAAAWRAPGSSVSRLGEISYWEELARIAERGRLDALFLADGQSIGTAGVERGPAWTLEPITVLTAMARATERIGLVTTVSSTFWDPFHAARLLASLDHISHGRAGINVVTSMTDAEARNHGMPALPDHAKRYATAGEFIEVLQGLWDSWPAQSILADTEGVYVDSSLLRPPRHRGESFEVAGPLNVPTPPQGRPVLFQAGASAPGRELAARHAEGIYAVAWDLESAHAYRSDLRARAAALGRDPETIAVMPGLVAHVAATEEEARRVRADLDSRLPVADSLRQLSFFTGQDTSTWELDAPVPPLPPLEEFTGPKGRYATVLRIVDSVQPTVRELLGLLAAGGGHATVIGTPESVADEIERWVDAGAADGFNLMPPTLPGGITDFVEQVVPVLQRRGRFRREYEGTTLREHLGLPEVRSVNAPRALRA</sequence>
<dbReference type="InterPro" id="IPR011251">
    <property type="entry name" value="Luciferase-like_dom"/>
</dbReference>
<dbReference type="PATRIC" id="fig|446465.5.peg.177"/>
<keyword evidence="1 6" id="KW-0285">Flavoprotein</keyword>
<keyword evidence="3" id="KW-0560">Oxidoreductase</keyword>
<feature type="binding site" evidence="6">
    <location>
        <position position="98"/>
    </location>
    <ligand>
        <name>FMN</name>
        <dbReference type="ChEBI" id="CHEBI:58210"/>
    </ligand>
</feature>
<dbReference type="Proteomes" id="UP000001919">
    <property type="component" value="Chromosome"/>
</dbReference>
<reference evidence="8 9" key="1">
    <citation type="journal article" date="2009" name="Stand. Genomic Sci.">
        <title>Complete genome sequence of Brachybacterium faecium type strain (Schefferle 6-10).</title>
        <authorList>
            <person name="Lapidus A."/>
            <person name="Pukall R."/>
            <person name="Labuttii K."/>
            <person name="Copeland A."/>
            <person name="Del Rio T.G."/>
            <person name="Nolan M."/>
            <person name="Chen F."/>
            <person name="Lucas S."/>
            <person name="Tice H."/>
            <person name="Cheng J.F."/>
            <person name="Bruce D."/>
            <person name="Goodwin L."/>
            <person name="Pitluck S."/>
            <person name="Rohde M."/>
            <person name="Goker M."/>
            <person name="Pati A."/>
            <person name="Ivanova N."/>
            <person name="Mavrommatis K."/>
            <person name="Chen A."/>
            <person name="Palaniappan K."/>
            <person name="D'haeseleer P."/>
            <person name="Chain P."/>
            <person name="Bristow J."/>
            <person name="Eisen J.A."/>
            <person name="Markowitz V."/>
            <person name="Hugenholtz P."/>
            <person name="Kyrpides N.C."/>
            <person name="Klenk H.P."/>
        </authorList>
    </citation>
    <scope>NUCLEOTIDE SEQUENCE [LARGE SCALE GENOMIC DNA]</scope>
    <source>
        <strain evidence="9">ATCC 43885 / DSM 4810 / JCM 11609 / LMG 19847 / NBRC 14762 / NCIMB 9860 / 6-10</strain>
    </source>
</reference>
<feature type="binding site" evidence="6">
    <location>
        <position position="60"/>
    </location>
    <ligand>
        <name>FMN</name>
        <dbReference type="ChEBI" id="CHEBI:58210"/>
    </ligand>
</feature>
<dbReference type="STRING" id="446465.Bfae_01780"/>
<feature type="binding site" evidence="6">
    <location>
        <position position="222"/>
    </location>
    <ligand>
        <name>FMN</name>
        <dbReference type="ChEBI" id="CHEBI:58210"/>
    </ligand>
</feature>
<proteinExistence type="inferred from homology"/>
<evidence type="ECO:0000256" key="6">
    <source>
        <dbReference type="PIRSR" id="PIRSR000337-1"/>
    </source>
</evidence>
<keyword evidence="2 6" id="KW-0288">FMN</keyword>
<dbReference type="PANTHER" id="PTHR30011:SF16">
    <property type="entry name" value="C2H2 FINGER DOMAIN TRANSCRIPTION FACTOR (EUROFUNG)-RELATED"/>
    <property type="match status" value="1"/>
</dbReference>
<feature type="domain" description="Luciferase-like" evidence="7">
    <location>
        <begin position="29"/>
        <end position="386"/>
    </location>
</feature>
<organism evidence="8 9">
    <name type="scientific">Brachybacterium faecium (strain ATCC 43885 / DSM 4810 / JCM 11609 / LMG 19847 / NBRC 14762 / NCIMB 9860 / 6-10)</name>
    <dbReference type="NCBI Taxonomy" id="446465"/>
    <lineage>
        <taxon>Bacteria</taxon>
        <taxon>Bacillati</taxon>
        <taxon>Actinomycetota</taxon>
        <taxon>Actinomycetes</taxon>
        <taxon>Micrococcales</taxon>
        <taxon>Dermabacteraceae</taxon>
        <taxon>Brachybacterium</taxon>
    </lineage>
</organism>
<dbReference type="OrthoDB" id="3265338at2"/>
<dbReference type="eggNOG" id="COG2141">
    <property type="taxonomic scope" value="Bacteria"/>
</dbReference>
<evidence type="ECO:0000256" key="1">
    <source>
        <dbReference type="ARBA" id="ARBA00022630"/>
    </source>
</evidence>
<feature type="binding site" evidence="6">
    <location>
        <position position="148"/>
    </location>
    <ligand>
        <name>FMN</name>
        <dbReference type="ChEBI" id="CHEBI:58210"/>
    </ligand>
</feature>
<dbReference type="PANTHER" id="PTHR30011">
    <property type="entry name" value="ALKANESULFONATE MONOOXYGENASE-RELATED"/>
    <property type="match status" value="1"/>
</dbReference>
<feature type="binding site" evidence="6">
    <location>
        <position position="152"/>
    </location>
    <ligand>
        <name>FMN</name>
        <dbReference type="ChEBI" id="CHEBI:58210"/>
    </ligand>
</feature>
<dbReference type="PIRSF" id="PIRSF000337">
    <property type="entry name" value="NTA_MOA"/>
    <property type="match status" value="1"/>
</dbReference>
<gene>
    <name evidence="8" type="ordered locus">Bfae_01780</name>
</gene>
<dbReference type="SUPFAM" id="SSF51679">
    <property type="entry name" value="Bacterial luciferase-like"/>
    <property type="match status" value="1"/>
</dbReference>
<accession>C7MFT9</accession>
<dbReference type="InterPro" id="IPR036661">
    <property type="entry name" value="Luciferase-like_sf"/>
</dbReference>
<dbReference type="HOGENOM" id="CLU_022256_1_2_11"/>
<dbReference type="InterPro" id="IPR051260">
    <property type="entry name" value="Diverse_substr_monoxygenases"/>
</dbReference>
<dbReference type="GO" id="GO:0016705">
    <property type="term" value="F:oxidoreductase activity, acting on paired donors, with incorporation or reduction of molecular oxygen"/>
    <property type="evidence" value="ECO:0007669"/>
    <property type="project" value="InterPro"/>
</dbReference>
<evidence type="ECO:0000259" key="7">
    <source>
        <dbReference type="Pfam" id="PF00296"/>
    </source>
</evidence>
<evidence type="ECO:0000256" key="5">
    <source>
        <dbReference type="ARBA" id="ARBA00033748"/>
    </source>
</evidence>
<evidence type="ECO:0000256" key="2">
    <source>
        <dbReference type="ARBA" id="ARBA00022643"/>
    </source>
</evidence>
<keyword evidence="9" id="KW-1185">Reference proteome</keyword>
<protein>
    <submittedName>
        <fullName evidence="8">Flavin-dependent oxidoreductase, F420-dependent methylene-tetrahydromethanopterin reductase</fullName>
    </submittedName>
</protein>
<dbReference type="Pfam" id="PF00296">
    <property type="entry name" value="Bac_luciferase"/>
    <property type="match status" value="1"/>
</dbReference>
<evidence type="ECO:0000256" key="4">
    <source>
        <dbReference type="ARBA" id="ARBA00023033"/>
    </source>
</evidence>
<evidence type="ECO:0000313" key="9">
    <source>
        <dbReference type="Proteomes" id="UP000001919"/>
    </source>
</evidence>
<dbReference type="InterPro" id="IPR016215">
    <property type="entry name" value="NTA_MOA"/>
</dbReference>
<evidence type="ECO:0000256" key="3">
    <source>
        <dbReference type="ARBA" id="ARBA00023002"/>
    </source>
</evidence>
<keyword evidence="4" id="KW-0503">Monooxygenase</keyword>
<comment type="similarity">
    <text evidence="5">Belongs to the NtaA/SnaA/DszA monooxygenase family.</text>
</comment>
<dbReference type="KEGG" id="bfa:Bfae_01780"/>